<feature type="region of interest" description="Disordered" evidence="1">
    <location>
        <begin position="352"/>
        <end position="385"/>
    </location>
</feature>
<feature type="region of interest" description="Disordered" evidence="1">
    <location>
        <begin position="161"/>
        <end position="180"/>
    </location>
</feature>
<comment type="caution">
    <text evidence="2">The sequence shown here is derived from an EMBL/GenBank/DDBJ whole genome shotgun (WGS) entry which is preliminary data.</text>
</comment>
<dbReference type="EMBL" id="BSXW01000511">
    <property type="protein sequence ID" value="GMF24325.1"/>
    <property type="molecule type" value="Genomic_DNA"/>
</dbReference>
<dbReference type="OrthoDB" id="161570at2759"/>
<evidence type="ECO:0000256" key="1">
    <source>
        <dbReference type="SAM" id="MobiDB-lite"/>
    </source>
</evidence>
<gene>
    <name evidence="2" type="ORF">Plil01_000994800</name>
</gene>
<reference evidence="2" key="1">
    <citation type="submission" date="2023-04" db="EMBL/GenBank/DDBJ databases">
        <title>Phytophthora lilii NBRC 32176.</title>
        <authorList>
            <person name="Ichikawa N."/>
            <person name="Sato H."/>
            <person name="Tonouchi N."/>
        </authorList>
    </citation>
    <scope>NUCLEOTIDE SEQUENCE</scope>
    <source>
        <strain evidence="2">NBRC 32176</strain>
    </source>
</reference>
<feature type="region of interest" description="Disordered" evidence="1">
    <location>
        <begin position="93"/>
        <end position="136"/>
    </location>
</feature>
<organism evidence="2 3">
    <name type="scientific">Phytophthora lilii</name>
    <dbReference type="NCBI Taxonomy" id="2077276"/>
    <lineage>
        <taxon>Eukaryota</taxon>
        <taxon>Sar</taxon>
        <taxon>Stramenopiles</taxon>
        <taxon>Oomycota</taxon>
        <taxon>Peronosporomycetes</taxon>
        <taxon>Peronosporales</taxon>
        <taxon>Peronosporaceae</taxon>
        <taxon>Phytophthora</taxon>
    </lineage>
</organism>
<dbReference type="AlphaFoldDB" id="A0A9W6X0I2"/>
<proteinExistence type="predicted"/>
<keyword evidence="3" id="KW-1185">Reference proteome</keyword>
<accession>A0A9W6X0I2</accession>
<name>A0A9W6X0I2_9STRA</name>
<feature type="region of interest" description="Disordered" evidence="1">
    <location>
        <begin position="399"/>
        <end position="429"/>
    </location>
</feature>
<evidence type="ECO:0000313" key="2">
    <source>
        <dbReference type="EMBL" id="GMF24325.1"/>
    </source>
</evidence>
<feature type="compositionally biased region" description="Polar residues" evidence="1">
    <location>
        <begin position="109"/>
        <end position="119"/>
    </location>
</feature>
<feature type="compositionally biased region" description="Basic and acidic residues" evidence="1">
    <location>
        <begin position="361"/>
        <end position="382"/>
    </location>
</feature>
<feature type="region of interest" description="Disordered" evidence="1">
    <location>
        <begin position="187"/>
        <end position="211"/>
    </location>
</feature>
<evidence type="ECO:0000313" key="3">
    <source>
        <dbReference type="Proteomes" id="UP001165083"/>
    </source>
</evidence>
<feature type="compositionally biased region" description="Acidic residues" evidence="1">
    <location>
        <begin position="224"/>
        <end position="234"/>
    </location>
</feature>
<protein>
    <submittedName>
        <fullName evidence="2">Unnamed protein product</fullName>
    </submittedName>
</protein>
<feature type="compositionally biased region" description="Basic residues" evidence="1">
    <location>
        <begin position="300"/>
        <end position="313"/>
    </location>
</feature>
<feature type="region of interest" description="Disordered" evidence="1">
    <location>
        <begin position="223"/>
        <end position="322"/>
    </location>
</feature>
<dbReference type="Proteomes" id="UP001165083">
    <property type="component" value="Unassembled WGS sequence"/>
</dbReference>
<feature type="compositionally biased region" description="Polar residues" evidence="1">
    <location>
        <begin position="235"/>
        <end position="246"/>
    </location>
</feature>
<sequence length="591" mass="65376">MKRQVQAFDDNFERNRIGSSGADFERALEFVLRSDATTKMPTFARGTLLRQYKDEVAKSVRQVREEMGEETWYRNFANSRERHLQTHVCEVDANDEDNSDNDKAPPEPNQQAKTGSTPSEQHHPPISKKKNQSLPTDGKTLMKIEQEPLGEVEVPYELGEIISSDDDKSDSEQVATVTKRRRLLRTRPTSPPVEHISKATRIRSHSPQDNTAVVVAPQRLTIMPDDDSFDDNEGSENSAFSDTGNSLKRRQKGGNNTPVGIPDEEDGVGKPLLRTDSNKDSHASNKPSSLEMKSAGYRSALRKKLSTAAKLHRKDTSSNEIKMAARRSIPPLHQDIALVASAKPVPARIKNLLSDNDTSDGEVKGVAEERDELTSPRLDSENRNNQLQHNQQMVASRNFIPSEPKPTKVLTQPDPPALHPVSEQQGLGHEKQQEMVDKVVESKQTAATKSRASGRHEVMPKEAHRHFCVMQVGLKGSISPLQGLLKLKTDHGLCVKADEGKNAKARSSKTVIRVARKFDDSAKKVPRGIPSLTSSLFPIATLPQLPLGTTSRRSGVALTSPSTAVFSSSEGFSMDKWSKRMLFTKSLNGDT</sequence>